<keyword evidence="4" id="KW-1185">Reference proteome</keyword>
<comment type="similarity">
    <text evidence="1">Belongs to the short-chain dehydrogenases/reductases (SDR) family.</text>
</comment>
<dbReference type="InterPro" id="IPR036291">
    <property type="entry name" value="NAD(P)-bd_dom_sf"/>
</dbReference>
<dbReference type="Pfam" id="PF13561">
    <property type="entry name" value="adh_short_C2"/>
    <property type="match status" value="1"/>
</dbReference>
<gene>
    <name evidence="3" type="ORF">AYO20_08683</name>
</gene>
<dbReference type="AlphaFoldDB" id="A0A178CME7"/>
<name>A0A178CME7_9EURO</name>
<dbReference type="GeneID" id="34592086"/>
<proteinExistence type="inferred from homology"/>
<comment type="caution">
    <text evidence="3">The sequence shown here is derived from an EMBL/GenBank/DDBJ whole genome shotgun (WGS) entry which is preliminary data.</text>
</comment>
<reference evidence="3 4" key="1">
    <citation type="submission" date="2016-03" db="EMBL/GenBank/DDBJ databases">
        <title>The draft genome sequence of Fonsecaea nubica causative agent of cutaneous subcutaneous infection in human host.</title>
        <authorList>
            <person name="Costa F."/>
            <person name="Sybren D.H."/>
            <person name="Raittz R.T."/>
            <person name="Weiss V.A."/>
            <person name="Leao A.C."/>
            <person name="Gomes R."/>
            <person name="De Souza E.M."/>
            <person name="Pedrosa F.O."/>
            <person name="Steffens M.B."/>
            <person name="Bombassaro A."/>
            <person name="Tadra-Sfeir M.Z."/>
            <person name="Moreno L.F."/>
            <person name="Najafzadeh M.J."/>
            <person name="Felipe M.S."/>
            <person name="Teixeira M."/>
            <person name="Sun J."/>
            <person name="Xi L."/>
            <person name="Castro M.A."/>
            <person name="Vicente V.A."/>
        </authorList>
    </citation>
    <scope>NUCLEOTIDE SEQUENCE [LARGE SCALE GENOMIC DNA]</scope>
    <source>
        <strain evidence="3 4">CBS 269.64</strain>
    </source>
</reference>
<evidence type="ECO:0000256" key="1">
    <source>
        <dbReference type="ARBA" id="ARBA00006484"/>
    </source>
</evidence>
<dbReference type="EMBL" id="LVCJ01000071">
    <property type="protein sequence ID" value="OAL30596.1"/>
    <property type="molecule type" value="Genomic_DNA"/>
</dbReference>
<evidence type="ECO:0000313" key="4">
    <source>
        <dbReference type="Proteomes" id="UP000185904"/>
    </source>
</evidence>
<organism evidence="3 4">
    <name type="scientific">Fonsecaea nubica</name>
    <dbReference type="NCBI Taxonomy" id="856822"/>
    <lineage>
        <taxon>Eukaryota</taxon>
        <taxon>Fungi</taxon>
        <taxon>Dikarya</taxon>
        <taxon>Ascomycota</taxon>
        <taxon>Pezizomycotina</taxon>
        <taxon>Eurotiomycetes</taxon>
        <taxon>Chaetothyriomycetidae</taxon>
        <taxon>Chaetothyriales</taxon>
        <taxon>Herpotrichiellaceae</taxon>
        <taxon>Fonsecaea</taxon>
    </lineage>
</organism>
<dbReference type="RefSeq" id="XP_022497075.1">
    <property type="nucleotide sequence ID" value="XM_022646959.1"/>
</dbReference>
<dbReference type="PRINTS" id="PR00081">
    <property type="entry name" value="GDHRDH"/>
</dbReference>
<dbReference type="SUPFAM" id="SSF51735">
    <property type="entry name" value="NAD(P)-binding Rossmann-fold domains"/>
    <property type="match status" value="1"/>
</dbReference>
<dbReference type="GO" id="GO:0016614">
    <property type="term" value="F:oxidoreductase activity, acting on CH-OH group of donors"/>
    <property type="evidence" value="ECO:0007669"/>
    <property type="project" value="UniProtKB-ARBA"/>
</dbReference>
<dbReference type="Proteomes" id="UP000185904">
    <property type="component" value="Unassembled WGS sequence"/>
</dbReference>
<dbReference type="PANTHER" id="PTHR48107">
    <property type="entry name" value="NADPH-DEPENDENT ALDEHYDE REDUCTASE-LIKE PROTEIN, CHLOROPLASTIC-RELATED"/>
    <property type="match status" value="1"/>
</dbReference>
<dbReference type="InterPro" id="IPR002347">
    <property type="entry name" value="SDR_fam"/>
</dbReference>
<dbReference type="OrthoDB" id="47007at2759"/>
<dbReference type="PRINTS" id="PR00080">
    <property type="entry name" value="SDRFAMILY"/>
</dbReference>
<evidence type="ECO:0000313" key="3">
    <source>
        <dbReference type="EMBL" id="OAL30596.1"/>
    </source>
</evidence>
<protein>
    <submittedName>
        <fullName evidence="3">Uncharacterized protein</fullName>
    </submittedName>
</protein>
<dbReference type="Gene3D" id="3.40.50.720">
    <property type="entry name" value="NAD(P)-binding Rossmann-like Domain"/>
    <property type="match status" value="1"/>
</dbReference>
<evidence type="ECO:0000256" key="2">
    <source>
        <dbReference type="ARBA" id="ARBA00023002"/>
    </source>
</evidence>
<keyword evidence="2" id="KW-0560">Oxidoreductase</keyword>
<sequence>MSTTTIPAPLVGKVALVTGGSRGIGRGIAIHFAKKGISKIAITYAENPSAAEETLAAIGKVDPSIIARAIRADVLSPTFASDLVPQVLENLSTQTLDIIVCNAAYVNPKIVAPIATATKELFDNLMTGNAWAPVQLFLTALPVISRGGRVIMIGSTASKSPNADPAVCYGASKAALDSFTRSLALMYSAQHGITINSVSVGPVMTDLLRIPLEQGILPDGYIPSLASRNTAEKRMGEVDDIAGIVGFLASEESRWINGNNVPANGGALLEVQG</sequence>
<accession>A0A178CME7</accession>